<feature type="transmembrane region" description="Helical" evidence="2">
    <location>
        <begin position="111"/>
        <end position="131"/>
    </location>
</feature>
<feature type="region of interest" description="Disordered" evidence="1">
    <location>
        <begin position="273"/>
        <end position="313"/>
    </location>
</feature>
<keyword evidence="2" id="KW-0812">Transmembrane</keyword>
<feature type="transmembrane region" description="Helical" evidence="2">
    <location>
        <begin position="193"/>
        <end position="217"/>
    </location>
</feature>
<dbReference type="EMBL" id="JAUKUD010000007">
    <property type="protein sequence ID" value="KAK0737870.1"/>
    <property type="molecule type" value="Genomic_DNA"/>
</dbReference>
<feature type="compositionally biased region" description="Polar residues" evidence="1">
    <location>
        <begin position="296"/>
        <end position="305"/>
    </location>
</feature>
<accession>A0AA40EFG2</accession>
<dbReference type="Proteomes" id="UP001172155">
    <property type="component" value="Unassembled WGS sequence"/>
</dbReference>
<evidence type="ECO:0000256" key="2">
    <source>
        <dbReference type="SAM" id="Phobius"/>
    </source>
</evidence>
<evidence type="ECO:0000256" key="1">
    <source>
        <dbReference type="SAM" id="MobiDB-lite"/>
    </source>
</evidence>
<keyword evidence="4" id="KW-1185">Reference proteome</keyword>
<evidence type="ECO:0000313" key="4">
    <source>
        <dbReference type="Proteomes" id="UP001172155"/>
    </source>
</evidence>
<feature type="region of interest" description="Disordered" evidence="1">
    <location>
        <begin position="1"/>
        <end position="74"/>
    </location>
</feature>
<keyword evidence="2" id="KW-1133">Transmembrane helix</keyword>
<organism evidence="3 4">
    <name type="scientific">Schizothecium vesticola</name>
    <dbReference type="NCBI Taxonomy" id="314040"/>
    <lineage>
        <taxon>Eukaryota</taxon>
        <taxon>Fungi</taxon>
        <taxon>Dikarya</taxon>
        <taxon>Ascomycota</taxon>
        <taxon>Pezizomycotina</taxon>
        <taxon>Sordariomycetes</taxon>
        <taxon>Sordariomycetidae</taxon>
        <taxon>Sordariales</taxon>
        <taxon>Schizotheciaceae</taxon>
        <taxon>Schizothecium</taxon>
    </lineage>
</organism>
<dbReference type="AlphaFoldDB" id="A0AA40EFG2"/>
<feature type="transmembrane region" description="Helical" evidence="2">
    <location>
        <begin position="77"/>
        <end position="99"/>
    </location>
</feature>
<reference evidence="3" key="1">
    <citation type="submission" date="2023-06" db="EMBL/GenBank/DDBJ databases">
        <title>Genome-scale phylogeny and comparative genomics of the fungal order Sordariales.</title>
        <authorList>
            <consortium name="Lawrence Berkeley National Laboratory"/>
            <person name="Hensen N."/>
            <person name="Bonometti L."/>
            <person name="Westerberg I."/>
            <person name="Brannstrom I.O."/>
            <person name="Guillou S."/>
            <person name="Cros-Aarteil S."/>
            <person name="Calhoun S."/>
            <person name="Haridas S."/>
            <person name="Kuo A."/>
            <person name="Mondo S."/>
            <person name="Pangilinan J."/>
            <person name="Riley R."/>
            <person name="LaButti K."/>
            <person name="Andreopoulos B."/>
            <person name="Lipzen A."/>
            <person name="Chen C."/>
            <person name="Yanf M."/>
            <person name="Daum C."/>
            <person name="Ng V."/>
            <person name="Clum A."/>
            <person name="Steindorff A."/>
            <person name="Ohm R."/>
            <person name="Martin F."/>
            <person name="Silar P."/>
            <person name="Natvig D."/>
            <person name="Lalanne C."/>
            <person name="Gautier V."/>
            <person name="Ament-velasquez S.L."/>
            <person name="Kruys A."/>
            <person name="Hutchinson M.I."/>
            <person name="Powell A.J."/>
            <person name="Barry K."/>
            <person name="Miller A.N."/>
            <person name="Grigoriev I.V."/>
            <person name="Debuchy R."/>
            <person name="Gladieux P."/>
            <person name="Thoren M.H."/>
            <person name="Johannesson H."/>
        </authorList>
    </citation>
    <scope>NUCLEOTIDE SEQUENCE</scope>
    <source>
        <strain evidence="3">SMH3187-1</strain>
    </source>
</reference>
<evidence type="ECO:0000313" key="3">
    <source>
        <dbReference type="EMBL" id="KAK0737870.1"/>
    </source>
</evidence>
<gene>
    <name evidence="3" type="ORF">B0T18DRAFT_235893</name>
</gene>
<comment type="caution">
    <text evidence="3">The sequence shown here is derived from an EMBL/GenBank/DDBJ whole genome shotgun (WGS) entry which is preliminary data.</text>
</comment>
<feature type="compositionally biased region" description="Basic and acidic residues" evidence="1">
    <location>
        <begin position="52"/>
        <end position="68"/>
    </location>
</feature>
<protein>
    <submittedName>
        <fullName evidence="3">Uncharacterized protein</fullName>
    </submittedName>
</protein>
<feature type="compositionally biased region" description="Basic and acidic residues" evidence="1">
    <location>
        <begin position="278"/>
        <end position="289"/>
    </location>
</feature>
<name>A0AA40EFG2_9PEZI</name>
<keyword evidence="2" id="KW-0472">Membrane</keyword>
<sequence length="313" mass="33479">MPKDGVGGGPPPHHSLPGPGAVEAGDATDTSAETATPHHHGSSPRPPPPKTMEPRESGDDLEDPDRLRPPPRSRSRLTARSILGVLTIMLSLALLGLGIKMSVKYDEVPLIHVSFAFVGFTSATTLAWQLFEFVTQCARRDRRGINPGAHVTVNIMLCLACVATLGYVCFWVSQGERWKYVDVHGERTAYSPLYRIGIVLVALSAGMLLVHFMLAILACRKVRQRDDEAPLRPPVVVRVRYDGVGPDGTSRPMRGWEYRVPPPGVGAIPMPAYAAAAGREHGRPPRHGDVGGASPRASTNGTASAGTLEKGGS</sequence>
<feature type="transmembrane region" description="Helical" evidence="2">
    <location>
        <begin position="151"/>
        <end position="173"/>
    </location>
</feature>
<proteinExistence type="predicted"/>